<comment type="caution">
    <text evidence="1">The sequence shown here is derived from an EMBL/GenBank/DDBJ whole genome shotgun (WGS) entry which is preliminary data.</text>
</comment>
<evidence type="ECO:0000313" key="1">
    <source>
        <dbReference type="EMBL" id="RGW62707.1"/>
    </source>
</evidence>
<reference evidence="1 2" key="1">
    <citation type="submission" date="2018-08" db="EMBL/GenBank/DDBJ databases">
        <title>A genome reference for cultivated species of the human gut microbiota.</title>
        <authorList>
            <person name="Zou Y."/>
            <person name="Xue W."/>
            <person name="Luo G."/>
        </authorList>
    </citation>
    <scope>NUCLEOTIDE SEQUENCE [LARGE SCALE GENOMIC DNA]</scope>
    <source>
        <strain evidence="1 2">AF11-12</strain>
    </source>
</reference>
<accession>A0A395XTY2</accession>
<dbReference type="EMBL" id="QSAR01000026">
    <property type="protein sequence ID" value="RGW62707.1"/>
    <property type="molecule type" value="Genomic_DNA"/>
</dbReference>
<protein>
    <submittedName>
        <fullName evidence="1">Uncharacterized protein</fullName>
    </submittedName>
</protein>
<dbReference type="RefSeq" id="WP_117781979.1">
    <property type="nucleotide sequence ID" value="NZ_QSAR01000026.1"/>
</dbReference>
<dbReference type="AlphaFoldDB" id="A0A395XTY2"/>
<organism evidence="1 2">
    <name type="scientific">Bifidobacterium longum</name>
    <dbReference type="NCBI Taxonomy" id="216816"/>
    <lineage>
        <taxon>Bacteria</taxon>
        <taxon>Bacillati</taxon>
        <taxon>Actinomycetota</taxon>
        <taxon>Actinomycetes</taxon>
        <taxon>Bifidobacteriales</taxon>
        <taxon>Bifidobacteriaceae</taxon>
        <taxon>Bifidobacterium</taxon>
    </lineage>
</organism>
<sequence length="157" mass="17241">MNDGKRQVMGESKPDENPIATIYYENGTELTGKAVTLQDGTVGVRIPGEFFKTALLPDGSMPDGVKSVDIGPKHVEGGLPLTDDMVCMAVTAMLRDAVGLTSGEASDAYEAWLNRLKRATIEHWVDSLPIRESTRLHCKYLDRDGADYPKEEGDAWR</sequence>
<gene>
    <name evidence="1" type="ORF">DWV59_12010</name>
</gene>
<dbReference type="Proteomes" id="UP000265775">
    <property type="component" value="Unassembled WGS sequence"/>
</dbReference>
<evidence type="ECO:0000313" key="2">
    <source>
        <dbReference type="Proteomes" id="UP000265775"/>
    </source>
</evidence>
<proteinExistence type="predicted"/>
<name>A0A395XTY2_BIFLN</name>